<keyword evidence="2" id="KW-1185">Reference proteome</keyword>
<dbReference type="EMBL" id="BAAANE010000005">
    <property type="protein sequence ID" value="GAA1640676.1"/>
    <property type="molecule type" value="Genomic_DNA"/>
</dbReference>
<proteinExistence type="predicted"/>
<evidence type="ECO:0008006" key="3">
    <source>
        <dbReference type="Google" id="ProtNLM"/>
    </source>
</evidence>
<accession>A0ABN2FCM0</accession>
<sequence length="63" mass="7008">MADIKQSPAKLELQLPGQMLADLATAASSRGQDVEALALEWLQDRLVHEQEKQEGLAKKVRRP</sequence>
<organism evidence="1 2">
    <name type="scientific">Kribbella alba</name>
    <dbReference type="NCBI Taxonomy" id="190197"/>
    <lineage>
        <taxon>Bacteria</taxon>
        <taxon>Bacillati</taxon>
        <taxon>Actinomycetota</taxon>
        <taxon>Actinomycetes</taxon>
        <taxon>Propionibacteriales</taxon>
        <taxon>Kribbellaceae</taxon>
        <taxon>Kribbella</taxon>
    </lineage>
</organism>
<gene>
    <name evidence="1" type="ORF">GCM10009744_33200</name>
</gene>
<dbReference type="Proteomes" id="UP001501319">
    <property type="component" value="Unassembled WGS sequence"/>
</dbReference>
<evidence type="ECO:0000313" key="1">
    <source>
        <dbReference type="EMBL" id="GAA1640676.1"/>
    </source>
</evidence>
<evidence type="ECO:0000313" key="2">
    <source>
        <dbReference type="Proteomes" id="UP001501319"/>
    </source>
</evidence>
<dbReference type="RefSeq" id="WP_344112385.1">
    <property type="nucleotide sequence ID" value="NZ_BAAANE010000005.1"/>
</dbReference>
<protein>
    <recommendedName>
        <fullName evidence="3">CopG-like ribbon-helix-helix domain-containing protein</fullName>
    </recommendedName>
</protein>
<comment type="caution">
    <text evidence="1">The sequence shown here is derived from an EMBL/GenBank/DDBJ whole genome shotgun (WGS) entry which is preliminary data.</text>
</comment>
<reference evidence="1 2" key="1">
    <citation type="journal article" date="2019" name="Int. J. Syst. Evol. Microbiol.">
        <title>The Global Catalogue of Microorganisms (GCM) 10K type strain sequencing project: providing services to taxonomists for standard genome sequencing and annotation.</title>
        <authorList>
            <consortium name="The Broad Institute Genomics Platform"/>
            <consortium name="The Broad Institute Genome Sequencing Center for Infectious Disease"/>
            <person name="Wu L."/>
            <person name="Ma J."/>
        </authorList>
    </citation>
    <scope>NUCLEOTIDE SEQUENCE [LARGE SCALE GENOMIC DNA]</scope>
    <source>
        <strain evidence="1 2">JCM 14306</strain>
    </source>
</reference>
<name>A0ABN2FCM0_9ACTN</name>